<feature type="compositionally biased region" description="Low complexity" evidence="2">
    <location>
        <begin position="1174"/>
        <end position="1189"/>
    </location>
</feature>
<dbReference type="GO" id="GO:0040029">
    <property type="term" value="P:epigenetic regulation of gene expression"/>
    <property type="evidence" value="ECO:0007669"/>
    <property type="project" value="TreeGrafter"/>
</dbReference>
<feature type="region of interest" description="Disordered" evidence="2">
    <location>
        <begin position="1"/>
        <end position="158"/>
    </location>
</feature>
<feature type="compositionally biased region" description="Polar residues" evidence="2">
    <location>
        <begin position="55"/>
        <end position="75"/>
    </location>
</feature>
<feature type="region of interest" description="Disordered" evidence="2">
    <location>
        <begin position="1484"/>
        <end position="1589"/>
    </location>
</feature>
<feature type="region of interest" description="Disordered" evidence="2">
    <location>
        <begin position="1070"/>
        <end position="1103"/>
    </location>
</feature>
<dbReference type="Pfam" id="PF07001">
    <property type="entry name" value="BAT2_N"/>
    <property type="match status" value="1"/>
</dbReference>
<dbReference type="PANTHER" id="PTHR34805:SF1">
    <property type="entry name" value="PROTEIN MODIFIER OF SNC1 1"/>
    <property type="match status" value="1"/>
</dbReference>
<feature type="compositionally biased region" description="Basic residues" evidence="2">
    <location>
        <begin position="983"/>
        <end position="996"/>
    </location>
</feature>
<feature type="region of interest" description="Disordered" evidence="2">
    <location>
        <begin position="191"/>
        <end position="257"/>
    </location>
</feature>
<organism evidence="4 5">
    <name type="scientific">Iris pallida</name>
    <name type="common">Sweet iris</name>
    <dbReference type="NCBI Taxonomy" id="29817"/>
    <lineage>
        <taxon>Eukaryota</taxon>
        <taxon>Viridiplantae</taxon>
        <taxon>Streptophyta</taxon>
        <taxon>Embryophyta</taxon>
        <taxon>Tracheophyta</taxon>
        <taxon>Spermatophyta</taxon>
        <taxon>Magnoliopsida</taxon>
        <taxon>Liliopsida</taxon>
        <taxon>Asparagales</taxon>
        <taxon>Iridaceae</taxon>
        <taxon>Iridoideae</taxon>
        <taxon>Irideae</taxon>
        <taxon>Iris</taxon>
    </lineage>
</organism>
<dbReference type="InterPro" id="IPR009738">
    <property type="entry name" value="BAT2_N"/>
</dbReference>
<feature type="region of interest" description="Disordered" evidence="2">
    <location>
        <begin position="885"/>
        <end position="1029"/>
    </location>
</feature>
<feature type="region of interest" description="Disordered" evidence="2">
    <location>
        <begin position="1172"/>
        <end position="1195"/>
    </location>
</feature>
<feature type="compositionally biased region" description="Basic and acidic residues" evidence="2">
    <location>
        <begin position="1433"/>
        <end position="1442"/>
    </location>
</feature>
<evidence type="ECO:0000256" key="1">
    <source>
        <dbReference type="ARBA" id="ARBA00022553"/>
    </source>
</evidence>
<feature type="region of interest" description="Disordered" evidence="2">
    <location>
        <begin position="1433"/>
        <end position="1463"/>
    </location>
</feature>
<dbReference type="EMBL" id="JANAVB010035820">
    <property type="protein sequence ID" value="KAJ6804438.1"/>
    <property type="molecule type" value="Genomic_DNA"/>
</dbReference>
<keyword evidence="5" id="KW-1185">Reference proteome</keyword>
<comment type="caution">
    <text evidence="4">The sequence shown here is derived from an EMBL/GenBank/DDBJ whole genome shotgun (WGS) entry which is preliminary data.</text>
</comment>
<evidence type="ECO:0000313" key="5">
    <source>
        <dbReference type="Proteomes" id="UP001140949"/>
    </source>
</evidence>
<dbReference type="InterPro" id="IPR038808">
    <property type="entry name" value="MOS1-like"/>
</dbReference>
<reference evidence="4" key="1">
    <citation type="journal article" date="2023" name="GigaByte">
        <title>Genome assembly of the bearded iris, Iris pallida Lam.</title>
        <authorList>
            <person name="Bruccoleri R.E."/>
            <person name="Oakeley E.J."/>
            <person name="Faust A.M.E."/>
            <person name="Altorfer M."/>
            <person name="Dessus-Babus S."/>
            <person name="Burckhardt D."/>
            <person name="Oertli M."/>
            <person name="Naumann U."/>
            <person name="Petersen F."/>
            <person name="Wong J."/>
        </authorList>
    </citation>
    <scope>NUCLEOTIDE SEQUENCE</scope>
    <source>
        <strain evidence="4">GSM-AAB239-AS_SAM_17_03QT</strain>
    </source>
</reference>
<evidence type="ECO:0000313" key="4">
    <source>
        <dbReference type="EMBL" id="KAJ6804438.1"/>
    </source>
</evidence>
<reference evidence="4" key="2">
    <citation type="submission" date="2023-04" db="EMBL/GenBank/DDBJ databases">
        <authorList>
            <person name="Bruccoleri R.E."/>
            <person name="Oakeley E.J."/>
            <person name="Faust A.-M."/>
            <person name="Dessus-Babus S."/>
            <person name="Altorfer M."/>
            <person name="Burckhardt D."/>
            <person name="Oertli M."/>
            <person name="Naumann U."/>
            <person name="Petersen F."/>
            <person name="Wong J."/>
        </authorList>
    </citation>
    <scope>NUCLEOTIDE SEQUENCE</scope>
    <source>
        <strain evidence="4">GSM-AAB239-AS_SAM_17_03QT</strain>
        <tissue evidence="4">Leaf</tissue>
    </source>
</reference>
<accession>A0AAX6EKH2</accession>
<feature type="compositionally biased region" description="Basic and acidic residues" evidence="2">
    <location>
        <begin position="229"/>
        <end position="246"/>
    </location>
</feature>
<dbReference type="PANTHER" id="PTHR34805">
    <property type="entry name" value="PROTEIN MODIFIER OF SNC1 1"/>
    <property type="match status" value="1"/>
</dbReference>
<protein>
    <submittedName>
        <fullName evidence="4">Protein MODIFIER OF SNC1 1-like</fullName>
    </submittedName>
</protein>
<evidence type="ECO:0000259" key="3">
    <source>
        <dbReference type="Pfam" id="PF07001"/>
    </source>
</evidence>
<sequence>MASSMLSGERRWASARKTGMTVLGKVPKPMNLPSQRLENHGLDPSVEIVPKGTLTWGSKPSSAATNAWGTSSVSSPHAEGSIGSPSFASGRPSSGGSGTRPSTAGSDRSYEPVSNAWGPSSRPSSASGILASSQMSAAGTRPRSADTRPGSSQLSRFAENSVDNTVAWGSTGTAERLGAISSKARGFTLSSGDFPTLGSEKNSDSHSQRGHSSQGRPASASGTSSTLKETLEPHLIENRNVDHSDHGNVNTWKAENHPYVGDGAPPYMENWQKDPQQAQSYTNVNIPPRNFDSWRNPPFHPADAAWYRGGGPVGPYRPSGPPGSYFDPHVSARSLPNSQAVPRPDASSVGYRPNNGEPYRPHMPPEPYMGPGYSNMPRRPGPYPGPVPYEGYYGPQAGFYNSSEKGPIMPMVRPVVYNQYPSQNLHLDPGNYHARPGGYATTMNEEQIKLGQTHENQGQFRVLLKQHDVREGREVHGKPEQSLMGTAPHLEREIQPGLLRQEGDRRTKIQKAEAAKTLSLPPVEGAPSMHKSSSLDGDSSDCHHRNFSENSIKEADDRLIRREETTNARVRDRKQYPVMKKNSPLMEEGVGLQTKAQITDRQNDFGMCSSKEKTKSKDVTITADQSTSMVNVPTSNDVILVPGKPNAFTEEKYHESTTVDKVLHVPSLPLGTSENVHFQGQTRVHDVKGIDHQGESRSSRHDNDERMKKVPGSESSITTCLSSKGILLASPLDSAASVVAPEKHGVPHAASSGDGSYSAASLDTIDHKAQRAKVKEMATQRAKQLQKEEEERTREQKAKALAKLEELNRRTSAESSNQKVNNSPPSSNDLLNKKQEDSGAGMVLKADMAFPGAPLGTCSEAVTPTDDGTRSAENLINATSDVAAQHSDSAVQTSGLSQNQHLEPSQDTASKKVMHETAPDIHGTSSKHEQLGYGRRQTITPNRSMGEKQASTMSTGNPEYTGEVAMNTSTSDVPANIEENSVRHRKKNNKSARNNKNKPDEGLPNSSFPSPDSELVPQKLHPGSRKSNASVSAAEAISVSSESLHATVVPAEALSVENSSEIPDMPLKQGLTESTEESQARVNDHWKPHPHRKSAKTQQTNKSVSKYNVGVEAVIWAPVKPLNKNGPSVEVSKNSVIEATYPSGKSGHDMQSGIKAKRAEMERYIPKPVAKELSQQVNSQQNPPSQTQPEAGDMSGKLESNRLTVEFGKLDGVTVGKATVATDTRSGENIKHNKHGKTSSSWRQRSSVTPPVEGSLPSDPPKADQKASDQLQPSTTDSVLKRDMTHIHDGWNDVTITSPPGGSVAAVPKNVGANRQRRQPYKAQRVPGSSYPTDNTDTHRVVTDRRETHSPALVLNNSDGGKVMKTESENAAVGEHSKPHWQPKSQAYSHHGWQGNRGTGVGQRVPAQGTDCNVVQNEHKNDTSPRTVAAEAGDVRHQDAKRGGKVVGDASKDDITVGSAPVDVNPQHQQSAALEVGHQGHYNNRLQRGQDSRYGGKDMGQDAGKRNFHTNGDERKNSQHLEYQQIGSYHKPGESYQQNPASSGGAYEGPRAPGPRFRERGRHHPRAGGHFYGRGSGVARVGDSYNSGG</sequence>
<feature type="compositionally biased region" description="Low complexity" evidence="2">
    <location>
        <begin position="83"/>
        <end position="92"/>
    </location>
</feature>
<name>A0AAX6EKH2_IRIPA</name>
<feature type="compositionally biased region" description="Polar residues" evidence="2">
    <location>
        <begin position="1268"/>
        <end position="1277"/>
    </location>
</feature>
<feature type="compositionally biased region" description="Basic and acidic residues" evidence="2">
    <location>
        <begin position="686"/>
        <end position="708"/>
    </location>
</feature>
<feature type="compositionally biased region" description="Polar residues" evidence="2">
    <location>
        <begin position="1238"/>
        <end position="1249"/>
    </location>
</feature>
<gene>
    <name evidence="4" type="ORF">M6B38_183240</name>
</gene>
<evidence type="ECO:0000256" key="2">
    <source>
        <dbReference type="SAM" id="MobiDB-lite"/>
    </source>
</evidence>
<dbReference type="Proteomes" id="UP001140949">
    <property type="component" value="Unassembled WGS sequence"/>
</dbReference>
<feature type="compositionally biased region" description="Basic and acidic residues" evidence="2">
    <location>
        <begin position="1078"/>
        <end position="1087"/>
    </location>
</feature>
<feature type="compositionally biased region" description="Polar residues" evidence="2">
    <location>
        <begin position="117"/>
        <end position="137"/>
    </location>
</feature>
<feature type="region of interest" description="Disordered" evidence="2">
    <location>
        <begin position="686"/>
        <end position="717"/>
    </location>
</feature>
<feature type="region of interest" description="Disordered" evidence="2">
    <location>
        <begin position="521"/>
        <end position="542"/>
    </location>
</feature>
<feature type="region of interest" description="Disordered" evidence="2">
    <location>
        <begin position="1221"/>
        <end position="1277"/>
    </location>
</feature>
<feature type="compositionally biased region" description="Polar residues" evidence="2">
    <location>
        <begin position="937"/>
        <end position="958"/>
    </location>
</feature>
<feature type="compositionally biased region" description="Basic and acidic residues" evidence="2">
    <location>
        <begin position="1488"/>
        <end position="1519"/>
    </location>
</feature>
<feature type="region of interest" description="Disordered" evidence="2">
    <location>
        <begin position="807"/>
        <end position="834"/>
    </location>
</feature>
<proteinExistence type="predicted"/>
<feature type="compositionally biased region" description="Polar residues" evidence="2">
    <location>
        <begin position="885"/>
        <end position="908"/>
    </location>
</feature>
<feature type="region of interest" description="Disordered" evidence="2">
    <location>
        <begin position="1313"/>
        <end position="1337"/>
    </location>
</feature>
<keyword evidence="1" id="KW-0597">Phosphoprotein</keyword>
<feature type="domain" description="BAT2 N-terminal" evidence="3">
    <location>
        <begin position="14"/>
        <end position="145"/>
    </location>
</feature>
<feature type="compositionally biased region" description="Basic and acidic residues" evidence="2">
    <location>
        <begin position="909"/>
        <end position="919"/>
    </location>
</feature>
<feature type="compositionally biased region" description="Polar residues" evidence="2">
    <location>
        <begin position="210"/>
        <end position="228"/>
    </location>
</feature>
<feature type="region of interest" description="Disordered" evidence="2">
    <location>
        <begin position="318"/>
        <end position="364"/>
    </location>
</feature>